<evidence type="ECO:0000259" key="2">
    <source>
        <dbReference type="PROSITE" id="PS51099"/>
    </source>
</evidence>
<evidence type="ECO:0000313" key="4">
    <source>
        <dbReference type="Proteomes" id="UP000050430"/>
    </source>
</evidence>
<comment type="caution">
    <text evidence="3">The sequence shown here is derived from an EMBL/GenBank/DDBJ whole genome shotgun (WGS) entry which is preliminary data.</text>
</comment>
<dbReference type="Pfam" id="PF02302">
    <property type="entry name" value="PTS_IIB"/>
    <property type="match status" value="1"/>
</dbReference>
<proteinExistence type="predicted"/>
<dbReference type="CDD" id="cd05566">
    <property type="entry name" value="PTS_IIB_galactitol"/>
    <property type="match status" value="1"/>
</dbReference>
<dbReference type="PROSITE" id="PS51099">
    <property type="entry name" value="PTS_EIIB_TYPE_2"/>
    <property type="match status" value="1"/>
</dbReference>
<evidence type="ECO:0000313" key="3">
    <source>
        <dbReference type="EMBL" id="KPL72526.1"/>
    </source>
</evidence>
<sequence length="96" mass="10033">MAEKPKLVLVACGTAIATSTVVAIGIEEAMQERGVKVTTQQCKAMEVPSLAASADLIVTTTPVPANLGKPVIQTLAFLTGVGKEEVLDQIEKILRS</sequence>
<protein>
    <submittedName>
        <fullName evidence="3">PTS galactitol transporter subunit IIB</fullName>
    </submittedName>
</protein>
<dbReference type="SUPFAM" id="SSF52794">
    <property type="entry name" value="PTS system IIB component-like"/>
    <property type="match status" value="1"/>
</dbReference>
<dbReference type="PATRIC" id="fig|229920.5.peg.1012"/>
<dbReference type="EMBL" id="LGCK01000007">
    <property type="protein sequence ID" value="KPL72526.1"/>
    <property type="molecule type" value="Genomic_DNA"/>
</dbReference>
<dbReference type="InterPro" id="IPR036095">
    <property type="entry name" value="PTS_EIIB-like_sf"/>
</dbReference>
<dbReference type="RefSeq" id="WP_062531898.1">
    <property type="nucleotide sequence ID" value="NZ_LGCK01000007.1"/>
</dbReference>
<dbReference type="GO" id="GO:0008982">
    <property type="term" value="F:protein-N(PI)-phosphohistidine-sugar phosphotransferase activity"/>
    <property type="evidence" value="ECO:0007669"/>
    <property type="project" value="InterPro"/>
</dbReference>
<dbReference type="AlphaFoldDB" id="A0A0P6WTH5"/>
<keyword evidence="1" id="KW-0808">Transferase</keyword>
<gene>
    <name evidence="3" type="ORF">ADM99_05215</name>
</gene>
<name>A0A0P6WTH5_9CHLR</name>
<organism evidence="3 4">
    <name type="scientific">Leptolinea tardivitalis</name>
    <dbReference type="NCBI Taxonomy" id="229920"/>
    <lineage>
        <taxon>Bacteria</taxon>
        <taxon>Bacillati</taxon>
        <taxon>Chloroflexota</taxon>
        <taxon>Anaerolineae</taxon>
        <taxon>Anaerolineales</taxon>
        <taxon>Anaerolineaceae</taxon>
        <taxon>Leptolinea</taxon>
    </lineage>
</organism>
<reference evidence="3 4" key="1">
    <citation type="submission" date="2015-07" db="EMBL/GenBank/DDBJ databases">
        <title>Genome sequence of Leptolinea tardivitalis DSM 16556.</title>
        <authorList>
            <person name="Hemp J."/>
            <person name="Ward L.M."/>
            <person name="Pace L.A."/>
            <person name="Fischer W.W."/>
        </authorList>
    </citation>
    <scope>NUCLEOTIDE SEQUENCE [LARGE SCALE GENOMIC DNA]</scope>
    <source>
        <strain evidence="3 4">YMTK-2</strain>
    </source>
</reference>
<accession>A0A0P6WTH5</accession>
<dbReference type="InterPro" id="IPR003501">
    <property type="entry name" value="PTS_EIIB_2/3"/>
</dbReference>
<dbReference type="STRING" id="229920.ADM99_05215"/>
<evidence type="ECO:0000256" key="1">
    <source>
        <dbReference type="ARBA" id="ARBA00022679"/>
    </source>
</evidence>
<dbReference type="InterPro" id="IPR013011">
    <property type="entry name" value="PTS_EIIB_2"/>
</dbReference>
<dbReference type="GO" id="GO:0009401">
    <property type="term" value="P:phosphoenolpyruvate-dependent sugar phosphotransferase system"/>
    <property type="evidence" value="ECO:0007669"/>
    <property type="project" value="InterPro"/>
</dbReference>
<dbReference type="Gene3D" id="3.40.50.2300">
    <property type="match status" value="1"/>
</dbReference>
<feature type="domain" description="PTS EIIB type-2" evidence="2">
    <location>
        <begin position="6"/>
        <end position="96"/>
    </location>
</feature>
<keyword evidence="4" id="KW-1185">Reference proteome</keyword>
<dbReference type="Proteomes" id="UP000050430">
    <property type="component" value="Unassembled WGS sequence"/>
</dbReference>